<gene>
    <name evidence="1" type="ORF">BCR21_07300</name>
</gene>
<dbReference type="RefSeq" id="WP_069645888.1">
    <property type="nucleotide sequence ID" value="NZ_MIJZ01000012.1"/>
</dbReference>
<proteinExistence type="predicted"/>
<dbReference type="Proteomes" id="UP000094068">
    <property type="component" value="Unassembled WGS sequence"/>
</dbReference>
<dbReference type="EMBL" id="MIJZ01000012">
    <property type="protein sequence ID" value="OEG12035.1"/>
    <property type="molecule type" value="Genomic_DNA"/>
</dbReference>
<dbReference type="OrthoDB" id="2639109at2"/>
<comment type="caution">
    <text evidence="1">The sequence shown here is derived from an EMBL/GenBank/DDBJ whole genome shotgun (WGS) entry which is preliminary data.</text>
</comment>
<reference evidence="2" key="1">
    <citation type="submission" date="2016-09" db="EMBL/GenBank/DDBJ databases">
        <authorList>
            <person name="Gulvik C.A."/>
        </authorList>
    </citation>
    <scope>NUCLEOTIDE SEQUENCE [LARGE SCALE GENOMIC DNA]</scope>
    <source>
        <strain evidence="2">DSM 23328</strain>
    </source>
</reference>
<accession>A0A1E5GHG2</accession>
<dbReference type="AlphaFoldDB" id="A0A1E5GHG2"/>
<organism evidence="1 2">
    <name type="scientific">Enterococcus ureasiticus</name>
    <dbReference type="NCBI Taxonomy" id="903984"/>
    <lineage>
        <taxon>Bacteria</taxon>
        <taxon>Bacillati</taxon>
        <taxon>Bacillota</taxon>
        <taxon>Bacilli</taxon>
        <taxon>Lactobacillales</taxon>
        <taxon>Enterococcaceae</taxon>
        <taxon>Enterococcus</taxon>
    </lineage>
</organism>
<dbReference type="STRING" id="903984.BCR21_07300"/>
<protein>
    <submittedName>
        <fullName evidence="1">Uncharacterized protein</fullName>
    </submittedName>
</protein>
<evidence type="ECO:0000313" key="1">
    <source>
        <dbReference type="EMBL" id="OEG12035.1"/>
    </source>
</evidence>
<keyword evidence="2" id="KW-1185">Reference proteome</keyword>
<name>A0A1E5GHG2_9ENTE</name>
<sequence length="142" mass="16627">MKIKNKLDEVVASENIYEESVENFDILTERMNDDFIPYRVEQNVMMWLDEEGVLGEIECIFPVQLDEEISLVKSKNTLVQNGFPLIDTEKSVEVPVVRVFKNKEYFILYFSELELYDKSIISKNLSFYINNNELIAIKAEIS</sequence>
<evidence type="ECO:0000313" key="2">
    <source>
        <dbReference type="Proteomes" id="UP000094068"/>
    </source>
</evidence>